<protein>
    <recommendedName>
        <fullName evidence="9">AI-2E family transporter</fullName>
    </recommendedName>
</protein>
<dbReference type="EMBL" id="AGZR01000009">
    <property type="protein sequence ID" value="EPD31969.1"/>
    <property type="molecule type" value="Genomic_DNA"/>
</dbReference>
<feature type="transmembrane region" description="Helical" evidence="6">
    <location>
        <begin position="315"/>
        <end position="341"/>
    </location>
</feature>
<feature type="transmembrane region" description="Helical" evidence="6">
    <location>
        <begin position="77"/>
        <end position="103"/>
    </location>
</feature>
<name>S2WW66_9ACTN</name>
<dbReference type="GO" id="GO:0055085">
    <property type="term" value="P:transmembrane transport"/>
    <property type="evidence" value="ECO:0007669"/>
    <property type="project" value="TreeGrafter"/>
</dbReference>
<gene>
    <name evidence="7" type="ORF">HMPREF9306_01527</name>
</gene>
<dbReference type="PANTHER" id="PTHR21716:SF64">
    <property type="entry name" value="AI-2 TRANSPORT PROTEIN TQSA"/>
    <property type="match status" value="1"/>
</dbReference>
<feature type="transmembrane region" description="Helical" evidence="6">
    <location>
        <begin position="212"/>
        <end position="245"/>
    </location>
</feature>
<accession>S2WW66</accession>
<evidence type="ECO:0000313" key="8">
    <source>
        <dbReference type="Proteomes" id="UP000014417"/>
    </source>
</evidence>
<dbReference type="PANTHER" id="PTHR21716">
    <property type="entry name" value="TRANSMEMBRANE PROTEIN"/>
    <property type="match status" value="1"/>
</dbReference>
<evidence type="ECO:0000256" key="4">
    <source>
        <dbReference type="ARBA" id="ARBA00022989"/>
    </source>
</evidence>
<sequence>MVNENSEIVSQADNKQSGAQGLPRLATVLVGLAAALLVLVLMSRYASIIGPILLALNLMVTAYPIHSWLTRRGVPSWMAACATMFTVYAVLLAMVAGLIWSVAEMINVLPNYADQWNSLYNQLLNWAGQLGFDSSQLASLLRMVDPNSVIGAASSVFSGASGFVGMFVVIVMAVFFMAMDSPGLHGRFKKIRKVRPNAAFALNQFATGVRRYWLVTTIFGLIVAVLDGIALQIMDVPLVMVWVLFSFLTNYIPNIGFVIGVIPPALVALFANSWQTSVAVIIAYCVLNFVVQSLIQPRFTGESVGVTTTVSFLSLLLWSAVLGGLGSLLALPMTLLVKALLIDIDPKSRWVGYIISSKPDSDSSE</sequence>
<dbReference type="Pfam" id="PF01594">
    <property type="entry name" value="AI-2E_transport"/>
    <property type="match status" value="1"/>
</dbReference>
<dbReference type="RefSeq" id="WP_016456351.1">
    <property type="nucleotide sequence ID" value="NZ_KE150269.1"/>
</dbReference>
<keyword evidence="8" id="KW-1185">Reference proteome</keyword>
<evidence type="ECO:0000256" key="1">
    <source>
        <dbReference type="ARBA" id="ARBA00004141"/>
    </source>
</evidence>
<dbReference type="AlphaFoldDB" id="S2WW66"/>
<feature type="transmembrane region" description="Helical" evidence="6">
    <location>
        <begin position="278"/>
        <end position="295"/>
    </location>
</feature>
<dbReference type="HOGENOM" id="CLU_031275_0_4_11"/>
<dbReference type="STRING" id="883161.HMPREF9306_01527"/>
<evidence type="ECO:0000256" key="3">
    <source>
        <dbReference type="ARBA" id="ARBA00022692"/>
    </source>
</evidence>
<evidence type="ECO:0000256" key="5">
    <source>
        <dbReference type="ARBA" id="ARBA00023136"/>
    </source>
</evidence>
<evidence type="ECO:0000313" key="7">
    <source>
        <dbReference type="EMBL" id="EPD31969.1"/>
    </source>
</evidence>
<reference evidence="7 8" key="1">
    <citation type="submission" date="2013-04" db="EMBL/GenBank/DDBJ databases">
        <title>The Genome Sequence of Propionimicrobium lymphophilum ACS-093-V-SCH5.</title>
        <authorList>
            <consortium name="The Broad Institute Genomics Platform"/>
            <person name="Earl A."/>
            <person name="Ward D."/>
            <person name="Feldgarden M."/>
            <person name="Gevers D."/>
            <person name="Saerens B."/>
            <person name="Vaneechoutte M."/>
            <person name="Walker B."/>
            <person name="Young S."/>
            <person name="Zeng Q."/>
            <person name="Gargeya S."/>
            <person name="Fitzgerald M."/>
            <person name="Haas B."/>
            <person name="Abouelleil A."/>
            <person name="Allen A.W."/>
            <person name="Alvarado L."/>
            <person name="Arachchi H.M."/>
            <person name="Berlin A.M."/>
            <person name="Chapman S.B."/>
            <person name="Gainer-Dewar J."/>
            <person name="Goldberg J."/>
            <person name="Griggs A."/>
            <person name="Gujja S."/>
            <person name="Hansen M."/>
            <person name="Howarth C."/>
            <person name="Imamovic A."/>
            <person name="Ireland A."/>
            <person name="Larimer J."/>
            <person name="McCowan C."/>
            <person name="Murphy C."/>
            <person name="Pearson M."/>
            <person name="Poon T.W."/>
            <person name="Priest M."/>
            <person name="Roberts A."/>
            <person name="Saif S."/>
            <person name="Shea T."/>
            <person name="Sisk P."/>
            <person name="Sykes S."/>
            <person name="Wortman J."/>
            <person name="Nusbaum C."/>
            <person name="Birren B."/>
        </authorList>
    </citation>
    <scope>NUCLEOTIDE SEQUENCE [LARGE SCALE GENOMIC DNA]</scope>
    <source>
        <strain evidence="7 8">ACS-093-V-SCH5</strain>
    </source>
</reference>
<keyword evidence="3 6" id="KW-0812">Transmembrane</keyword>
<evidence type="ECO:0000256" key="6">
    <source>
        <dbReference type="SAM" id="Phobius"/>
    </source>
</evidence>
<evidence type="ECO:0008006" key="9">
    <source>
        <dbReference type="Google" id="ProtNLM"/>
    </source>
</evidence>
<comment type="caution">
    <text evidence="7">The sequence shown here is derived from an EMBL/GenBank/DDBJ whole genome shotgun (WGS) entry which is preliminary data.</text>
</comment>
<dbReference type="GO" id="GO:0016020">
    <property type="term" value="C:membrane"/>
    <property type="evidence" value="ECO:0007669"/>
    <property type="project" value="UniProtKB-SubCell"/>
</dbReference>
<comment type="similarity">
    <text evidence="2">Belongs to the autoinducer-2 exporter (AI-2E) (TC 2.A.86) family.</text>
</comment>
<proteinExistence type="inferred from homology"/>
<keyword evidence="4 6" id="KW-1133">Transmembrane helix</keyword>
<keyword evidence="5 6" id="KW-0472">Membrane</keyword>
<evidence type="ECO:0000256" key="2">
    <source>
        <dbReference type="ARBA" id="ARBA00009773"/>
    </source>
</evidence>
<dbReference type="InterPro" id="IPR002549">
    <property type="entry name" value="AI-2E-like"/>
</dbReference>
<comment type="subcellular location">
    <subcellularLocation>
        <location evidence="1">Membrane</location>
        <topology evidence="1">Multi-pass membrane protein</topology>
    </subcellularLocation>
</comment>
<feature type="transmembrane region" description="Helical" evidence="6">
    <location>
        <begin position="21"/>
        <end position="42"/>
    </location>
</feature>
<dbReference type="Proteomes" id="UP000014417">
    <property type="component" value="Unassembled WGS sequence"/>
</dbReference>
<feature type="transmembrane region" description="Helical" evidence="6">
    <location>
        <begin position="251"/>
        <end position="271"/>
    </location>
</feature>
<feature type="transmembrane region" description="Helical" evidence="6">
    <location>
        <begin position="149"/>
        <end position="179"/>
    </location>
</feature>
<organism evidence="7 8">
    <name type="scientific">Propionimicrobium lymphophilum ACS-093-V-SCH5</name>
    <dbReference type="NCBI Taxonomy" id="883161"/>
    <lineage>
        <taxon>Bacteria</taxon>
        <taxon>Bacillati</taxon>
        <taxon>Actinomycetota</taxon>
        <taxon>Actinomycetes</taxon>
        <taxon>Propionibacteriales</taxon>
        <taxon>Propionibacteriaceae</taxon>
        <taxon>Propionimicrobium</taxon>
    </lineage>
</organism>
<feature type="transmembrane region" description="Helical" evidence="6">
    <location>
        <begin position="48"/>
        <end position="65"/>
    </location>
</feature>